<dbReference type="RefSeq" id="WP_064060094.1">
    <property type="nucleotide sequence ID" value="NZ_CP040719.1"/>
</dbReference>
<dbReference type="EMBL" id="CP063450">
    <property type="protein sequence ID" value="QOW00121.1"/>
    <property type="molecule type" value="Genomic_DNA"/>
</dbReference>
<evidence type="ECO:0000313" key="1">
    <source>
        <dbReference type="EMBL" id="QOW00121.1"/>
    </source>
</evidence>
<gene>
    <name evidence="1" type="ORF">INP59_07160</name>
</gene>
<organism evidence="1 2">
    <name type="scientific">Rhodococcus pyridinivorans</name>
    <dbReference type="NCBI Taxonomy" id="103816"/>
    <lineage>
        <taxon>Bacteria</taxon>
        <taxon>Bacillati</taxon>
        <taxon>Actinomycetota</taxon>
        <taxon>Actinomycetes</taxon>
        <taxon>Mycobacteriales</taxon>
        <taxon>Nocardiaceae</taxon>
        <taxon>Rhodococcus</taxon>
    </lineage>
</organism>
<dbReference type="InterPro" id="IPR046036">
    <property type="entry name" value="DUF5994"/>
</dbReference>
<dbReference type="AlphaFoldDB" id="A0A7M2XT57"/>
<evidence type="ECO:0000313" key="2">
    <source>
        <dbReference type="Proteomes" id="UP000593818"/>
    </source>
</evidence>
<name>A0A7M2XT57_9NOCA</name>
<protein>
    <submittedName>
        <fullName evidence="1">Uncharacterized protein</fullName>
    </submittedName>
</protein>
<reference evidence="1 2" key="1">
    <citation type="submission" date="2020-10" db="EMBL/GenBank/DDBJ databases">
        <title>Whole genome sequence of oil-degrading bacteria Rhodococcus pyridinivorans strain 5Ap.</title>
        <authorList>
            <person name="Akhremchuk A.E."/>
            <person name="Valentovich L.N."/>
            <person name="Charniauskaya M.I."/>
            <person name="Bukliarevich H.A."/>
            <person name="Titok M.A."/>
        </authorList>
    </citation>
    <scope>NUCLEOTIDE SEQUENCE [LARGE SCALE GENOMIC DNA]</scope>
    <source>
        <strain evidence="1 2">5Ap</strain>
    </source>
</reference>
<accession>A0A7M2XT57</accession>
<proteinExistence type="predicted"/>
<dbReference type="Proteomes" id="UP000593818">
    <property type="component" value="Chromosome"/>
</dbReference>
<sequence>MHLRTDPKDYIDATWWPRTNNLATELPDLITALQLRTGPISRVVYDPSAWSPTDSPLIVGERRVRLDPYPFELSDTVYVYGVNGSVMVLQAVRPIGSIES</sequence>
<dbReference type="Pfam" id="PF19457">
    <property type="entry name" value="DUF5994"/>
    <property type="match status" value="1"/>
</dbReference>
<keyword evidence="2" id="KW-1185">Reference proteome</keyword>